<sequence length="199" mass="22362">MKFISFNLKGSPRYGVTDENTITDLTDKVLGARTLKDLISKNGIPEAKKYALENPGKINYNETKLLPVIPNPGKIICVGLNYHKHVVETNRTIEENPVIFHRFPDSQTAHLQYIQRPLASTHLDFEGELAVIMGDAGTHVKEEDALKHIVGFSCYNDGTIRDWQQHTRQFGMGKNFQKTGGFGPHMVLAENVPDYRALS</sequence>
<gene>
    <name evidence="4" type="ORF">METZ01_LOCUS305183</name>
</gene>
<keyword evidence="2" id="KW-0479">Metal-binding</keyword>
<dbReference type="SUPFAM" id="SSF56529">
    <property type="entry name" value="FAH"/>
    <property type="match status" value="1"/>
</dbReference>
<dbReference type="InterPro" id="IPR036663">
    <property type="entry name" value="Fumarylacetoacetase_C_sf"/>
</dbReference>
<evidence type="ECO:0000313" key="4">
    <source>
        <dbReference type="EMBL" id="SVC52329.1"/>
    </source>
</evidence>
<organism evidence="4">
    <name type="scientific">marine metagenome</name>
    <dbReference type="NCBI Taxonomy" id="408172"/>
    <lineage>
        <taxon>unclassified sequences</taxon>
        <taxon>metagenomes</taxon>
        <taxon>ecological metagenomes</taxon>
    </lineage>
</organism>
<feature type="domain" description="Fumarylacetoacetase-like C-terminal" evidence="3">
    <location>
        <begin position="74"/>
        <end position="198"/>
    </location>
</feature>
<protein>
    <recommendedName>
        <fullName evidence="3">Fumarylacetoacetase-like C-terminal domain-containing protein</fullName>
    </recommendedName>
</protein>
<reference evidence="4" key="1">
    <citation type="submission" date="2018-05" db="EMBL/GenBank/DDBJ databases">
        <authorList>
            <person name="Lanie J.A."/>
            <person name="Ng W.-L."/>
            <person name="Kazmierczak K.M."/>
            <person name="Andrzejewski T.M."/>
            <person name="Davidsen T.M."/>
            <person name="Wayne K.J."/>
            <person name="Tettelin H."/>
            <person name="Glass J.I."/>
            <person name="Rusch D."/>
            <person name="Podicherti R."/>
            <person name="Tsui H.-C.T."/>
            <person name="Winkler M.E."/>
        </authorList>
    </citation>
    <scope>NUCLEOTIDE SEQUENCE</scope>
</reference>
<dbReference type="PANTHER" id="PTHR42796">
    <property type="entry name" value="FUMARYLACETOACETATE HYDROLASE DOMAIN-CONTAINING PROTEIN 2A-RELATED"/>
    <property type="match status" value="1"/>
</dbReference>
<dbReference type="Gene3D" id="3.90.850.10">
    <property type="entry name" value="Fumarylacetoacetase-like, C-terminal domain"/>
    <property type="match status" value="1"/>
</dbReference>
<evidence type="ECO:0000256" key="1">
    <source>
        <dbReference type="ARBA" id="ARBA00010211"/>
    </source>
</evidence>
<dbReference type="AlphaFoldDB" id="A0A382MTZ0"/>
<dbReference type="Pfam" id="PF01557">
    <property type="entry name" value="FAA_hydrolase"/>
    <property type="match status" value="1"/>
</dbReference>
<dbReference type="InterPro" id="IPR051121">
    <property type="entry name" value="FAH"/>
</dbReference>
<dbReference type="GO" id="GO:0044281">
    <property type="term" value="P:small molecule metabolic process"/>
    <property type="evidence" value="ECO:0007669"/>
    <property type="project" value="UniProtKB-ARBA"/>
</dbReference>
<evidence type="ECO:0000256" key="2">
    <source>
        <dbReference type="ARBA" id="ARBA00022723"/>
    </source>
</evidence>
<feature type="non-terminal residue" evidence="4">
    <location>
        <position position="199"/>
    </location>
</feature>
<dbReference type="GO" id="GO:0003824">
    <property type="term" value="F:catalytic activity"/>
    <property type="evidence" value="ECO:0007669"/>
    <property type="project" value="InterPro"/>
</dbReference>
<accession>A0A382MTZ0</accession>
<dbReference type="GO" id="GO:0046872">
    <property type="term" value="F:metal ion binding"/>
    <property type="evidence" value="ECO:0007669"/>
    <property type="project" value="UniProtKB-KW"/>
</dbReference>
<proteinExistence type="inferred from homology"/>
<dbReference type="EMBL" id="UINC01095890">
    <property type="protein sequence ID" value="SVC52329.1"/>
    <property type="molecule type" value="Genomic_DNA"/>
</dbReference>
<name>A0A382MTZ0_9ZZZZ</name>
<comment type="similarity">
    <text evidence="1">Belongs to the FAH family.</text>
</comment>
<evidence type="ECO:0000259" key="3">
    <source>
        <dbReference type="Pfam" id="PF01557"/>
    </source>
</evidence>
<dbReference type="PANTHER" id="PTHR42796:SF4">
    <property type="entry name" value="FUMARYLACETOACETATE HYDROLASE DOMAIN-CONTAINING PROTEIN 2A"/>
    <property type="match status" value="1"/>
</dbReference>
<dbReference type="InterPro" id="IPR011234">
    <property type="entry name" value="Fumarylacetoacetase-like_C"/>
</dbReference>